<feature type="signal peptide" evidence="3">
    <location>
        <begin position="1"/>
        <end position="37"/>
    </location>
</feature>
<evidence type="ECO:0000256" key="1">
    <source>
        <dbReference type="SAM" id="MobiDB-lite"/>
    </source>
</evidence>
<evidence type="ECO:0000256" key="2">
    <source>
        <dbReference type="SAM" id="Phobius"/>
    </source>
</evidence>
<evidence type="ECO:0000313" key="4">
    <source>
        <dbReference type="EMBL" id="AUX34510.1"/>
    </source>
</evidence>
<feature type="transmembrane region" description="Helical" evidence="2">
    <location>
        <begin position="177"/>
        <end position="202"/>
    </location>
</feature>
<name>A0A4P2QVP9_SORCE</name>
<feature type="transmembrane region" description="Helical" evidence="2">
    <location>
        <begin position="214"/>
        <end position="237"/>
    </location>
</feature>
<evidence type="ECO:0000313" key="5">
    <source>
        <dbReference type="Proteomes" id="UP000295497"/>
    </source>
</evidence>
<feature type="region of interest" description="Disordered" evidence="1">
    <location>
        <begin position="39"/>
        <end position="102"/>
    </location>
</feature>
<protein>
    <submittedName>
        <fullName evidence="4">Uncharacterized protein</fullName>
    </submittedName>
</protein>
<feature type="compositionally biased region" description="Pro residues" evidence="1">
    <location>
        <begin position="85"/>
        <end position="101"/>
    </location>
</feature>
<evidence type="ECO:0000256" key="3">
    <source>
        <dbReference type="SAM" id="SignalP"/>
    </source>
</evidence>
<accession>A0A4P2QVP9</accession>
<keyword evidence="2" id="KW-0812">Transmembrane</keyword>
<dbReference type="EMBL" id="CP012672">
    <property type="protein sequence ID" value="AUX34510.1"/>
    <property type="molecule type" value="Genomic_DNA"/>
</dbReference>
<sequence length="281" mass="27784">MEQVHLRIARPRAAAARRRVVAWALGLAAAAPALSVAAEPPAPPAAAAPSVTAEPPAPPAAAAPSVAAEPPAPPAAAAPSVAAEPPAPPAAPASTPAPAPAVAPAVAGVPPGATWEETAAAHEARIAALEGQARRVHEIGSADERRAEQRRIELELAAARAAFRDFEERTTEWNSPVMVISGLVLTTLGGAAILSGAVLVFASHDDSSAARAEASEVAIATALGGVAGVAVGLPLYVFGKRRVRRDDAPSAPAVARLLVGPGAVAASPGAGPLSAGLRVAF</sequence>
<dbReference type="RefSeq" id="WP_129577708.1">
    <property type="nucleotide sequence ID" value="NZ_CP012672.1"/>
</dbReference>
<reference evidence="4 5" key="1">
    <citation type="submission" date="2015-09" db="EMBL/GenBank/DDBJ databases">
        <title>Sorangium comparison.</title>
        <authorList>
            <person name="Zaburannyi N."/>
            <person name="Bunk B."/>
            <person name="Overmann J."/>
            <person name="Mueller R."/>
        </authorList>
    </citation>
    <scope>NUCLEOTIDE SEQUENCE [LARGE SCALE GENOMIC DNA]</scope>
    <source>
        <strain evidence="4 5">So ce836</strain>
    </source>
</reference>
<gene>
    <name evidence="4" type="ORF">SOCE836_066840</name>
</gene>
<proteinExistence type="predicted"/>
<keyword evidence="3" id="KW-0732">Signal</keyword>
<keyword evidence="2" id="KW-1133">Transmembrane helix</keyword>
<keyword evidence="2" id="KW-0472">Membrane</keyword>
<dbReference type="AlphaFoldDB" id="A0A4P2QVP9"/>
<feature type="chain" id="PRO_5020462630" evidence="3">
    <location>
        <begin position="38"/>
        <end position="281"/>
    </location>
</feature>
<organism evidence="4 5">
    <name type="scientific">Sorangium cellulosum</name>
    <name type="common">Polyangium cellulosum</name>
    <dbReference type="NCBI Taxonomy" id="56"/>
    <lineage>
        <taxon>Bacteria</taxon>
        <taxon>Pseudomonadati</taxon>
        <taxon>Myxococcota</taxon>
        <taxon>Polyangia</taxon>
        <taxon>Polyangiales</taxon>
        <taxon>Polyangiaceae</taxon>
        <taxon>Sorangium</taxon>
    </lineage>
</organism>
<dbReference type="Proteomes" id="UP000295497">
    <property type="component" value="Chromosome"/>
</dbReference>